<name>A0ABD4T914_9CYAN</name>
<accession>A0ABD4T914</accession>
<proteinExistence type="predicted"/>
<reference evidence="3 4" key="1">
    <citation type="journal article" date="2015" name="Genome Announc.">
        <title>Draft Genome Sequence of Filamentous Marine Cyanobacterium Lyngbya confervoides Strain BDU141951.</title>
        <authorList>
            <person name="Chandrababunaidu M.M."/>
            <person name="Sen D."/>
            <person name="Tripathy S."/>
        </authorList>
    </citation>
    <scope>NUCLEOTIDE SEQUENCE [LARGE SCALE GENOMIC DNA]</scope>
    <source>
        <strain evidence="3 4">BDU141951</strain>
    </source>
</reference>
<keyword evidence="2" id="KW-0238">DNA-binding</keyword>
<dbReference type="GO" id="GO:0009307">
    <property type="term" value="P:DNA restriction-modification system"/>
    <property type="evidence" value="ECO:0007669"/>
    <property type="project" value="UniProtKB-KW"/>
</dbReference>
<dbReference type="EMBL" id="JTHE03000104">
    <property type="protein sequence ID" value="MCM1984760.1"/>
    <property type="molecule type" value="Genomic_DNA"/>
</dbReference>
<dbReference type="PANTHER" id="PTHR30408">
    <property type="entry name" value="TYPE-1 RESTRICTION ENZYME ECOKI SPECIFICITY PROTEIN"/>
    <property type="match status" value="1"/>
</dbReference>
<dbReference type="RefSeq" id="WP_166277003.1">
    <property type="nucleotide sequence ID" value="NZ_JTHE03000104.1"/>
</dbReference>
<evidence type="ECO:0000313" key="3">
    <source>
        <dbReference type="EMBL" id="MCM1984760.1"/>
    </source>
</evidence>
<dbReference type="InterPro" id="IPR044946">
    <property type="entry name" value="Restrct_endonuc_typeI_TRD_sf"/>
</dbReference>
<keyword evidence="4" id="KW-1185">Reference proteome</keyword>
<evidence type="ECO:0000256" key="1">
    <source>
        <dbReference type="ARBA" id="ARBA00022747"/>
    </source>
</evidence>
<comment type="caution">
    <text evidence="3">The sequence shown here is derived from an EMBL/GenBank/DDBJ whole genome shotgun (WGS) entry which is preliminary data.</text>
</comment>
<evidence type="ECO:0000256" key="2">
    <source>
        <dbReference type="ARBA" id="ARBA00023125"/>
    </source>
</evidence>
<protein>
    <recommendedName>
        <fullName evidence="5">Type I restriction modification DNA specificity domain-containing protein</fullName>
    </recommendedName>
</protein>
<dbReference type="Gene3D" id="3.90.220.20">
    <property type="entry name" value="DNA methylase specificity domains"/>
    <property type="match status" value="2"/>
</dbReference>
<keyword evidence="1" id="KW-0680">Restriction system</keyword>
<sequence length="565" mass="63000">MASITWLEADRLKNRLDAVYYHPSFLSNEDRLLQSNVDILPLKVFVKEGRRAIYFSTQTLEAEEADNTWVPFLTADDFGADGFFIDLNSRRRVSPEFADKYPKGELRENEILVKVKGPNQVTAYNSNEPSKRVLVSGTIWGALVRIEKIDPQYLVTALSCPYAAIARSRLRTNTNVEFLAPDDLLNLELPIPDAKVQAYIGNKVRLAERLRERSQKVWLELRDKMQKCFRGKPKPPQNKFSKVPSNKLTGNRLESEFYTPLVLWADEEIKGTPWKYQPLSQLTHRIKDGPGGWGVSTGDYVNYGIPVVRAVNLIDGECDLSDCVFISPKKHKELIRHRAAKGSVLLSVRGTIGRAAVFESEDFEEASLNAAVVTIDCKDEILPHYLAEFLNTEIGKIQSNRIANGAVQLNMNLTETGSNLIVVAPKDFQEEISTLRQQRLLFKALSYKLIIAAKLLVEALIEGKLSEADLKAAQEGLEQGDSTLDRAILARLTRKGIDYSNEPPLFPDLDALYTALANLDANQDLDTADSGNGQAAKVYPLTRSSIPLASEATLDAYASTEEVPG</sequence>
<dbReference type="AlphaFoldDB" id="A0ABD4T914"/>
<dbReference type="PANTHER" id="PTHR30408:SF12">
    <property type="entry name" value="TYPE I RESTRICTION ENZYME MJAVIII SPECIFICITY SUBUNIT"/>
    <property type="match status" value="1"/>
</dbReference>
<dbReference type="InterPro" id="IPR052021">
    <property type="entry name" value="Type-I_RS_S_subunit"/>
</dbReference>
<gene>
    <name evidence="3" type="ORF">QQ91_0018215</name>
</gene>
<dbReference type="GO" id="GO:0003677">
    <property type="term" value="F:DNA binding"/>
    <property type="evidence" value="ECO:0007669"/>
    <property type="project" value="UniProtKB-KW"/>
</dbReference>
<dbReference type="SUPFAM" id="SSF116734">
    <property type="entry name" value="DNA methylase specificity domain"/>
    <property type="match status" value="2"/>
</dbReference>
<organism evidence="3 4">
    <name type="scientific">Lyngbya confervoides BDU141951</name>
    <dbReference type="NCBI Taxonomy" id="1574623"/>
    <lineage>
        <taxon>Bacteria</taxon>
        <taxon>Bacillati</taxon>
        <taxon>Cyanobacteriota</taxon>
        <taxon>Cyanophyceae</taxon>
        <taxon>Oscillatoriophycideae</taxon>
        <taxon>Oscillatoriales</taxon>
        <taxon>Microcoleaceae</taxon>
        <taxon>Lyngbya</taxon>
    </lineage>
</organism>
<dbReference type="Proteomes" id="UP000031561">
    <property type="component" value="Unassembled WGS sequence"/>
</dbReference>
<evidence type="ECO:0000313" key="4">
    <source>
        <dbReference type="Proteomes" id="UP000031561"/>
    </source>
</evidence>
<evidence type="ECO:0008006" key="5">
    <source>
        <dbReference type="Google" id="ProtNLM"/>
    </source>
</evidence>